<evidence type="ECO:0000313" key="5">
    <source>
        <dbReference type="EMBL" id="KFD63499.1"/>
    </source>
</evidence>
<proteinExistence type="predicted"/>
<evidence type="ECO:0000313" key="2">
    <source>
        <dbReference type="EMBL" id="KFD52603.1"/>
    </source>
</evidence>
<feature type="domain" description="Helix-turn-helix" evidence="1">
    <location>
        <begin position="135"/>
        <end position="182"/>
    </location>
</feature>
<organism evidence="4">
    <name type="scientific">Trichuris suis</name>
    <name type="common">pig whipworm</name>
    <dbReference type="NCBI Taxonomy" id="68888"/>
    <lineage>
        <taxon>Eukaryota</taxon>
        <taxon>Metazoa</taxon>
        <taxon>Ecdysozoa</taxon>
        <taxon>Nematoda</taxon>
        <taxon>Enoplea</taxon>
        <taxon>Dorylaimia</taxon>
        <taxon>Trichinellida</taxon>
        <taxon>Trichuridae</taxon>
        <taxon>Trichuris</taxon>
    </lineage>
</organism>
<dbReference type="Proteomes" id="UP000030758">
    <property type="component" value="Unassembled WGS sequence"/>
</dbReference>
<dbReference type="PANTHER" id="PTHR21301">
    <property type="entry name" value="REVERSE TRANSCRIPTASE"/>
    <property type="match status" value="1"/>
</dbReference>
<dbReference type="EMBL" id="KL368341">
    <property type="protein sequence ID" value="KFD59259.1"/>
    <property type="molecule type" value="Genomic_DNA"/>
</dbReference>
<dbReference type="EMBL" id="KL367572">
    <property type="protein sequence ID" value="KFD63499.1"/>
    <property type="molecule type" value="Genomic_DNA"/>
</dbReference>
<evidence type="ECO:0000259" key="1">
    <source>
        <dbReference type="Pfam" id="PF26215"/>
    </source>
</evidence>
<keyword evidence="6" id="KW-1185">Reference proteome</keyword>
<name>A0A085N202_9BILA</name>
<accession>A0A085N202</accession>
<reference evidence="4 6" key="1">
    <citation type="journal article" date="2014" name="Nat. Genet.">
        <title>Genome and transcriptome of the porcine whipworm Trichuris suis.</title>
        <authorList>
            <person name="Jex A.R."/>
            <person name="Nejsum P."/>
            <person name="Schwarz E.M."/>
            <person name="Hu L."/>
            <person name="Young N.D."/>
            <person name="Hall R.S."/>
            <person name="Korhonen P.K."/>
            <person name="Liao S."/>
            <person name="Thamsborg S."/>
            <person name="Xia J."/>
            <person name="Xu P."/>
            <person name="Wang S."/>
            <person name="Scheerlinck J.P."/>
            <person name="Hofmann A."/>
            <person name="Sternberg P.W."/>
            <person name="Wang J."/>
            <person name="Gasser R.B."/>
        </authorList>
    </citation>
    <scope>NUCLEOTIDE SEQUENCE [LARGE SCALE GENOMIC DNA]</scope>
    <source>
        <strain evidence="4">DCEP-RM93F</strain>
        <strain evidence="2">DCEP-RM93M</strain>
    </source>
</reference>
<evidence type="ECO:0000313" key="4">
    <source>
        <dbReference type="EMBL" id="KFD63498.1"/>
    </source>
</evidence>
<dbReference type="Proteomes" id="UP000030764">
    <property type="component" value="Unassembled WGS sequence"/>
</dbReference>
<dbReference type="InterPro" id="IPR058912">
    <property type="entry name" value="HTH_animal"/>
</dbReference>
<dbReference type="AlphaFoldDB" id="A0A085N202"/>
<protein>
    <recommendedName>
        <fullName evidence="1">Helix-turn-helix domain-containing protein</fullName>
    </recommendedName>
</protein>
<evidence type="ECO:0000313" key="3">
    <source>
        <dbReference type="EMBL" id="KFD59259.1"/>
    </source>
</evidence>
<sequence length="182" mass="20868">MNRKKKRNMHDGSELLSVPRCFCRQKNGAPMGSPLSPILVEVFTEHFGRQLFSHTGTDATPLFFKRYVDDVFAILPRGKEDSFLEIMNNEFPNVILFTIEKEVDGKLPFLDTLIIRSPNGIKTTVYRKPTHSDKYVDSSSRHPKPVLIGILQNMVDRAITICDPDYLTQEIEHIRTTFQENG</sequence>
<evidence type="ECO:0000313" key="6">
    <source>
        <dbReference type="Proteomes" id="UP000030764"/>
    </source>
</evidence>
<dbReference type="PANTHER" id="PTHR21301:SF11">
    <property type="entry name" value="GIY-YIG DOMAIN-CONTAINING PROTEIN"/>
    <property type="match status" value="1"/>
</dbReference>
<dbReference type="EMBL" id="KL363225">
    <property type="protein sequence ID" value="KFD52603.1"/>
    <property type="molecule type" value="Genomic_DNA"/>
</dbReference>
<dbReference type="EMBL" id="KL367572">
    <property type="protein sequence ID" value="KFD63498.1"/>
    <property type="molecule type" value="Genomic_DNA"/>
</dbReference>
<dbReference type="Pfam" id="PF26215">
    <property type="entry name" value="HTH_animal"/>
    <property type="match status" value="1"/>
</dbReference>
<gene>
    <name evidence="2" type="ORF">M513_06450</name>
    <name evidence="5" type="ORF">M514_06450</name>
    <name evidence="4" type="ORF">M514_24307</name>
    <name evidence="3" type="ORF">M514_28562</name>
</gene>